<keyword evidence="1" id="KW-0472">Membrane</keyword>
<evidence type="ECO:0000313" key="3">
    <source>
        <dbReference type="Proteomes" id="UP000193090"/>
    </source>
</evidence>
<dbReference type="AlphaFoldDB" id="A0A1X2EMS2"/>
<accession>A0A1X2EMS2</accession>
<comment type="caution">
    <text evidence="2">The sequence shown here is derived from an EMBL/GenBank/DDBJ whole genome shotgun (WGS) entry which is preliminary data.</text>
</comment>
<organism evidence="2 3">
    <name type="scientific">Mycolicibacillus trivialis</name>
    <dbReference type="NCBI Taxonomy" id="1798"/>
    <lineage>
        <taxon>Bacteria</taxon>
        <taxon>Bacillati</taxon>
        <taxon>Actinomycetota</taxon>
        <taxon>Actinomycetes</taxon>
        <taxon>Mycobacteriales</taxon>
        <taxon>Mycobacteriaceae</taxon>
        <taxon>Mycolicibacillus</taxon>
    </lineage>
</organism>
<keyword evidence="3" id="KW-1185">Reference proteome</keyword>
<sequence>MPFEARVSRIKVFGLMIGCVVFVVGGLWIAGVLGDGADATIFHRIIGWLSVVFFGLCLPVSVGRLIRGGLALRVDAEGIYWRQWSEQVIPWTAIRAAHVAAVRRQWYLNLDLYDPAAYPSKTILGWVKRLNTGMGYGDISLNVIATDHSFADLVAAFDRFAPAELRPGSR</sequence>
<evidence type="ECO:0000313" key="2">
    <source>
        <dbReference type="EMBL" id="ORX06772.1"/>
    </source>
</evidence>
<protein>
    <recommendedName>
        <fullName evidence="4">PH domain-containing protein</fullName>
    </recommendedName>
</protein>
<keyword evidence="1" id="KW-1133">Transmembrane helix</keyword>
<evidence type="ECO:0000256" key="1">
    <source>
        <dbReference type="SAM" id="Phobius"/>
    </source>
</evidence>
<feature type="transmembrane region" description="Helical" evidence="1">
    <location>
        <begin position="12"/>
        <end position="33"/>
    </location>
</feature>
<dbReference type="InterPro" id="IPR048136">
    <property type="entry name" value="STM3941-like"/>
</dbReference>
<name>A0A1X2EMS2_9MYCO</name>
<dbReference type="EMBL" id="LQPZ01000014">
    <property type="protein sequence ID" value="ORX06772.1"/>
    <property type="molecule type" value="Genomic_DNA"/>
</dbReference>
<keyword evidence="1" id="KW-0812">Transmembrane</keyword>
<proteinExistence type="predicted"/>
<gene>
    <name evidence="2" type="ORF">AWC30_05680</name>
</gene>
<dbReference type="NCBIfam" id="NF041635">
    <property type="entry name" value="STM3941_fam"/>
    <property type="match status" value="1"/>
</dbReference>
<dbReference type="Proteomes" id="UP000193090">
    <property type="component" value="Unassembled WGS sequence"/>
</dbReference>
<feature type="transmembrane region" description="Helical" evidence="1">
    <location>
        <begin position="45"/>
        <end position="66"/>
    </location>
</feature>
<reference evidence="2 3" key="1">
    <citation type="submission" date="2016-01" db="EMBL/GenBank/DDBJ databases">
        <title>The new phylogeny of the genus Mycobacterium.</title>
        <authorList>
            <person name="Tarcisio F."/>
            <person name="Conor M."/>
            <person name="Antonella G."/>
            <person name="Elisabetta G."/>
            <person name="Giulia F.S."/>
            <person name="Sara T."/>
            <person name="Anna F."/>
            <person name="Clotilde B."/>
            <person name="Roberto B."/>
            <person name="Veronica D.S."/>
            <person name="Fabio R."/>
            <person name="Monica P."/>
            <person name="Olivier J."/>
            <person name="Enrico T."/>
            <person name="Nicola S."/>
        </authorList>
    </citation>
    <scope>NUCLEOTIDE SEQUENCE [LARGE SCALE GENOMIC DNA]</scope>
    <source>
        <strain evidence="2 3">DSM 44153</strain>
    </source>
</reference>
<evidence type="ECO:0008006" key="4">
    <source>
        <dbReference type="Google" id="ProtNLM"/>
    </source>
</evidence>